<dbReference type="Gene3D" id="3.30.1330.60">
    <property type="entry name" value="OmpA-like domain"/>
    <property type="match status" value="1"/>
</dbReference>
<evidence type="ECO:0000256" key="3">
    <source>
        <dbReference type="ARBA" id="ARBA00022475"/>
    </source>
</evidence>
<dbReference type="InterPro" id="IPR006665">
    <property type="entry name" value="OmpA-like"/>
</dbReference>
<evidence type="ECO:0000256" key="1">
    <source>
        <dbReference type="ARBA" id="ARBA00004162"/>
    </source>
</evidence>
<dbReference type="InterPro" id="IPR050330">
    <property type="entry name" value="Bact_OuterMem_StrucFunc"/>
</dbReference>
<name>A0ABR8PZ98_9CLOT</name>
<dbReference type="Pfam" id="PF13677">
    <property type="entry name" value="MotB_plug"/>
    <property type="match status" value="1"/>
</dbReference>
<feature type="region of interest" description="Disordered" evidence="8">
    <location>
        <begin position="61"/>
        <end position="83"/>
    </location>
</feature>
<dbReference type="PROSITE" id="PS51123">
    <property type="entry name" value="OMPA_2"/>
    <property type="match status" value="1"/>
</dbReference>
<keyword evidence="5" id="KW-1133">Transmembrane helix</keyword>
<comment type="similarity">
    <text evidence="2">Belongs to the MotB family.</text>
</comment>
<evidence type="ECO:0000313" key="10">
    <source>
        <dbReference type="EMBL" id="MBD7913487.1"/>
    </source>
</evidence>
<evidence type="ECO:0000256" key="5">
    <source>
        <dbReference type="ARBA" id="ARBA00022989"/>
    </source>
</evidence>
<evidence type="ECO:0000313" key="11">
    <source>
        <dbReference type="Proteomes" id="UP000627781"/>
    </source>
</evidence>
<evidence type="ECO:0000256" key="4">
    <source>
        <dbReference type="ARBA" id="ARBA00022692"/>
    </source>
</evidence>
<sequence>MRKKEKKKENSERWLLTYSDLITLLMALFVILYASSNVDKAKYQQISSSLHKAFNMSDSGNIGVIEGNPTNGDPNAEETQNDENKEITEEQKLESIKAQIDALIAQEGLQGSISTKTEERGLVVSFTDTIFFDSGKAEVKVDHKKQILEISKVLNKIGNYIRVEGHTDNVAIKNELYKSNWELSSARATNVVQIFINECKISPDRLQAVGYGEYRPIASNDSEAGKAANRRVDIVIVNSKFNGLETTSK</sequence>
<dbReference type="CDD" id="cd07185">
    <property type="entry name" value="OmpA_C-like"/>
    <property type="match status" value="1"/>
</dbReference>
<feature type="domain" description="OmpA-like" evidence="9">
    <location>
        <begin position="119"/>
        <end position="240"/>
    </location>
</feature>
<evidence type="ECO:0000256" key="8">
    <source>
        <dbReference type="SAM" id="MobiDB-lite"/>
    </source>
</evidence>
<organism evidence="10 11">
    <name type="scientific">Clostridium cibarium</name>
    <dbReference type="NCBI Taxonomy" id="2762247"/>
    <lineage>
        <taxon>Bacteria</taxon>
        <taxon>Bacillati</taxon>
        <taxon>Bacillota</taxon>
        <taxon>Clostridia</taxon>
        <taxon>Eubacteriales</taxon>
        <taxon>Clostridiaceae</taxon>
        <taxon>Clostridium</taxon>
    </lineage>
</organism>
<keyword evidence="6 7" id="KW-0472">Membrane</keyword>
<evidence type="ECO:0000256" key="7">
    <source>
        <dbReference type="PROSITE-ProRule" id="PRU00473"/>
    </source>
</evidence>
<protein>
    <submittedName>
        <fullName evidence="10">OmpA family protein</fullName>
    </submittedName>
</protein>
<dbReference type="SUPFAM" id="SSF103088">
    <property type="entry name" value="OmpA-like"/>
    <property type="match status" value="1"/>
</dbReference>
<dbReference type="Proteomes" id="UP000627781">
    <property type="component" value="Unassembled WGS sequence"/>
</dbReference>
<evidence type="ECO:0000256" key="6">
    <source>
        <dbReference type="ARBA" id="ARBA00023136"/>
    </source>
</evidence>
<dbReference type="EMBL" id="JACSRA010000058">
    <property type="protein sequence ID" value="MBD7913487.1"/>
    <property type="molecule type" value="Genomic_DNA"/>
</dbReference>
<accession>A0ABR8PZ98</accession>
<reference evidence="10 11" key="1">
    <citation type="submission" date="2020-08" db="EMBL/GenBank/DDBJ databases">
        <title>A Genomic Blueprint of the Chicken Gut Microbiome.</title>
        <authorList>
            <person name="Gilroy R."/>
            <person name="Ravi A."/>
            <person name="Getino M."/>
            <person name="Pursley I."/>
            <person name="Horton D.L."/>
            <person name="Alikhan N.-F."/>
            <person name="Baker D."/>
            <person name="Gharbi K."/>
            <person name="Hall N."/>
            <person name="Watson M."/>
            <person name="Adriaenssens E.M."/>
            <person name="Foster-Nyarko E."/>
            <person name="Jarju S."/>
            <person name="Secka A."/>
            <person name="Antonio M."/>
            <person name="Oren A."/>
            <person name="Chaudhuri R."/>
            <person name="La Ragione R.M."/>
            <person name="Hildebrand F."/>
            <person name="Pallen M.J."/>
        </authorList>
    </citation>
    <scope>NUCLEOTIDE SEQUENCE [LARGE SCALE GENOMIC DNA]</scope>
    <source>
        <strain evidence="10 11">Sa3CVN1</strain>
    </source>
</reference>
<comment type="subcellular location">
    <subcellularLocation>
        <location evidence="1">Cell membrane</location>
        <topology evidence="1">Single-pass membrane protein</topology>
    </subcellularLocation>
</comment>
<dbReference type="PANTHER" id="PTHR30329">
    <property type="entry name" value="STATOR ELEMENT OF FLAGELLAR MOTOR COMPLEX"/>
    <property type="match status" value="1"/>
</dbReference>
<dbReference type="Pfam" id="PF00691">
    <property type="entry name" value="OmpA"/>
    <property type="match status" value="1"/>
</dbReference>
<gene>
    <name evidence="10" type="ORF">H9661_19230</name>
</gene>
<keyword evidence="4" id="KW-0812">Transmembrane</keyword>
<comment type="caution">
    <text evidence="10">The sequence shown here is derived from an EMBL/GenBank/DDBJ whole genome shotgun (WGS) entry which is preliminary data.</text>
</comment>
<keyword evidence="11" id="KW-1185">Reference proteome</keyword>
<dbReference type="InterPro" id="IPR025713">
    <property type="entry name" value="MotB-like_N_dom"/>
</dbReference>
<evidence type="ECO:0000259" key="9">
    <source>
        <dbReference type="PROSITE" id="PS51123"/>
    </source>
</evidence>
<evidence type="ECO:0000256" key="2">
    <source>
        <dbReference type="ARBA" id="ARBA00008914"/>
    </source>
</evidence>
<dbReference type="InterPro" id="IPR036737">
    <property type="entry name" value="OmpA-like_sf"/>
</dbReference>
<keyword evidence="3" id="KW-1003">Cell membrane</keyword>
<dbReference type="PANTHER" id="PTHR30329:SF21">
    <property type="entry name" value="LIPOPROTEIN YIAD-RELATED"/>
    <property type="match status" value="1"/>
</dbReference>
<proteinExistence type="inferred from homology"/>
<dbReference type="RefSeq" id="WP_143318615.1">
    <property type="nucleotide sequence ID" value="NZ_JACSRA010000058.1"/>
</dbReference>